<sequence length="61" mass="6935">MRCSQKRNSNLFSFSFSFIEIENPHKQLQPREDGYTQILPREREDAEAGGGQRLPLVAALG</sequence>
<dbReference type="Proteomes" id="UP000663760">
    <property type="component" value="Chromosome 14"/>
</dbReference>
<accession>A0A7I8LCY7</accession>
<keyword evidence="2" id="KW-1185">Reference proteome</keyword>
<organism evidence="1 2">
    <name type="scientific">Spirodela intermedia</name>
    <name type="common">Intermediate duckweed</name>
    <dbReference type="NCBI Taxonomy" id="51605"/>
    <lineage>
        <taxon>Eukaryota</taxon>
        <taxon>Viridiplantae</taxon>
        <taxon>Streptophyta</taxon>
        <taxon>Embryophyta</taxon>
        <taxon>Tracheophyta</taxon>
        <taxon>Spermatophyta</taxon>
        <taxon>Magnoliopsida</taxon>
        <taxon>Liliopsida</taxon>
        <taxon>Araceae</taxon>
        <taxon>Lemnoideae</taxon>
        <taxon>Spirodela</taxon>
    </lineage>
</organism>
<name>A0A7I8LCY7_SPIIN</name>
<dbReference type="AlphaFoldDB" id="A0A7I8LCY7"/>
<evidence type="ECO:0000313" key="2">
    <source>
        <dbReference type="Proteomes" id="UP000663760"/>
    </source>
</evidence>
<proteinExistence type="predicted"/>
<protein>
    <submittedName>
        <fullName evidence="1">Uncharacterized protein</fullName>
    </submittedName>
</protein>
<dbReference type="EMBL" id="LR746277">
    <property type="protein sequence ID" value="CAA7407506.1"/>
    <property type="molecule type" value="Genomic_DNA"/>
</dbReference>
<evidence type="ECO:0000313" key="1">
    <source>
        <dbReference type="EMBL" id="CAA7407506.1"/>
    </source>
</evidence>
<reference evidence="1" key="1">
    <citation type="submission" date="2020-02" db="EMBL/GenBank/DDBJ databases">
        <authorList>
            <person name="Scholz U."/>
            <person name="Mascher M."/>
            <person name="Fiebig A."/>
        </authorList>
    </citation>
    <scope>NUCLEOTIDE SEQUENCE</scope>
</reference>
<gene>
    <name evidence="1" type="ORF">SI8410_14018184</name>
</gene>